<dbReference type="Proteomes" id="UP000283254">
    <property type="component" value="Unassembled WGS sequence"/>
</dbReference>
<evidence type="ECO:0000259" key="5">
    <source>
        <dbReference type="PROSITE" id="PS50111"/>
    </source>
</evidence>
<protein>
    <recommendedName>
        <fullName evidence="5">Methyl-accepting transducer domain-containing protein</fullName>
    </recommendedName>
</protein>
<evidence type="ECO:0000256" key="4">
    <source>
        <dbReference type="SAM" id="MobiDB-lite"/>
    </source>
</evidence>
<sequence length="300" mass="30919">DIKLGSLSLGSRAVFRASALAHTEGALRELAADVQLGADQARAANRLAAGAGEAAHEGSDVVERLVATLEGSRRGAQRVVEIADGLDLAASETGTLALNAALDAARTTMDAGLDAGAQSPAMAAVAGEVRALARRVAAASREIRSVAAQSLAEIDGGAAWALHAGSSMERIAGTVREVEDLAGRIGAAGEGQATHLADVGQAIVQMDQVTRQNCTLVEEAASAARTLQMQALALSRTVAGFRLDEEGTREVAPQVEAAGRKDDGGVAPSKPFDPARERRGAGRERRRQQASHLRLASSRK</sequence>
<proteinExistence type="inferred from homology"/>
<evidence type="ECO:0000313" key="7">
    <source>
        <dbReference type="Proteomes" id="UP000283254"/>
    </source>
</evidence>
<feature type="compositionally biased region" description="Basic and acidic residues" evidence="4">
    <location>
        <begin position="273"/>
        <end position="283"/>
    </location>
</feature>
<accession>A0A422QJZ0</accession>
<dbReference type="InterPro" id="IPR004090">
    <property type="entry name" value="Chemotax_Me-accpt_rcpt"/>
</dbReference>
<reference evidence="6" key="1">
    <citation type="submission" date="2014-10" db="EMBL/GenBank/DDBJ databases">
        <title>Massilia sp. genome.</title>
        <authorList>
            <person name="Xu B."/>
            <person name="Dai L."/>
            <person name="Huang Z."/>
        </authorList>
    </citation>
    <scope>NUCLEOTIDE SEQUENCE [LARGE SCALE GENOMIC DNA]</scope>
    <source>
        <strain evidence="6">CFS-1</strain>
    </source>
</reference>
<keyword evidence="3" id="KW-0807">Transducer</keyword>
<dbReference type="InterPro" id="IPR004089">
    <property type="entry name" value="MCPsignal_dom"/>
</dbReference>
<dbReference type="GO" id="GO:0004888">
    <property type="term" value="F:transmembrane signaling receptor activity"/>
    <property type="evidence" value="ECO:0007669"/>
    <property type="project" value="InterPro"/>
</dbReference>
<dbReference type="PROSITE" id="PS50111">
    <property type="entry name" value="CHEMOTAXIS_TRANSDUC_2"/>
    <property type="match status" value="1"/>
</dbReference>
<evidence type="ECO:0000256" key="1">
    <source>
        <dbReference type="ARBA" id="ARBA00022481"/>
    </source>
</evidence>
<dbReference type="GO" id="GO:0005886">
    <property type="term" value="C:plasma membrane"/>
    <property type="evidence" value="ECO:0007669"/>
    <property type="project" value="TreeGrafter"/>
</dbReference>
<dbReference type="GO" id="GO:0007165">
    <property type="term" value="P:signal transduction"/>
    <property type="evidence" value="ECO:0007669"/>
    <property type="project" value="UniProtKB-KW"/>
</dbReference>
<dbReference type="Gene3D" id="1.10.287.950">
    <property type="entry name" value="Methyl-accepting chemotaxis protein"/>
    <property type="match status" value="1"/>
</dbReference>
<dbReference type="SMART" id="SM00283">
    <property type="entry name" value="MA"/>
    <property type="match status" value="1"/>
</dbReference>
<feature type="domain" description="Methyl-accepting transducer" evidence="5">
    <location>
        <begin position="1"/>
        <end position="228"/>
    </location>
</feature>
<dbReference type="PRINTS" id="PR00260">
    <property type="entry name" value="CHEMTRNSDUCR"/>
</dbReference>
<name>A0A422QJZ0_9BURK</name>
<keyword evidence="7" id="KW-1185">Reference proteome</keyword>
<organism evidence="6 7">
    <name type="scientific">Massilia aurea</name>
    <dbReference type="NCBI Taxonomy" id="373040"/>
    <lineage>
        <taxon>Bacteria</taxon>
        <taxon>Pseudomonadati</taxon>
        <taxon>Pseudomonadota</taxon>
        <taxon>Betaproteobacteria</taxon>
        <taxon>Burkholderiales</taxon>
        <taxon>Oxalobacteraceae</taxon>
        <taxon>Telluria group</taxon>
        <taxon>Massilia</taxon>
    </lineage>
</organism>
<dbReference type="GO" id="GO:0006935">
    <property type="term" value="P:chemotaxis"/>
    <property type="evidence" value="ECO:0007669"/>
    <property type="project" value="InterPro"/>
</dbReference>
<comment type="caution">
    <text evidence="6">The sequence shown here is derived from an EMBL/GenBank/DDBJ whole genome shotgun (WGS) entry which is preliminary data.</text>
</comment>
<comment type="similarity">
    <text evidence="2">Belongs to the methyl-accepting chemotaxis (MCP) protein family.</text>
</comment>
<keyword evidence="1" id="KW-0488">Methylation</keyword>
<evidence type="ECO:0000313" key="6">
    <source>
        <dbReference type="EMBL" id="RNF30319.1"/>
    </source>
</evidence>
<dbReference type="EMBL" id="JSAB01000123">
    <property type="protein sequence ID" value="RNF30319.1"/>
    <property type="molecule type" value="Genomic_DNA"/>
</dbReference>
<dbReference type="RefSeq" id="WP_229414966.1">
    <property type="nucleotide sequence ID" value="NZ_JSAB01000123.1"/>
</dbReference>
<feature type="region of interest" description="Disordered" evidence="4">
    <location>
        <begin position="245"/>
        <end position="300"/>
    </location>
</feature>
<evidence type="ECO:0000256" key="3">
    <source>
        <dbReference type="PROSITE-ProRule" id="PRU00284"/>
    </source>
</evidence>
<dbReference type="Pfam" id="PF00015">
    <property type="entry name" value="MCPsignal"/>
    <property type="match status" value="1"/>
</dbReference>
<dbReference type="PANTHER" id="PTHR43531:SF14">
    <property type="entry name" value="METHYL-ACCEPTING CHEMOTAXIS PROTEIN I-RELATED"/>
    <property type="match status" value="1"/>
</dbReference>
<dbReference type="PANTHER" id="PTHR43531">
    <property type="entry name" value="PROTEIN ICFG"/>
    <property type="match status" value="1"/>
</dbReference>
<dbReference type="InterPro" id="IPR051310">
    <property type="entry name" value="MCP_chemotaxis"/>
</dbReference>
<evidence type="ECO:0000256" key="2">
    <source>
        <dbReference type="ARBA" id="ARBA00029447"/>
    </source>
</evidence>
<feature type="non-terminal residue" evidence="6">
    <location>
        <position position="1"/>
    </location>
</feature>
<gene>
    <name evidence="6" type="ORF">NM04_13195</name>
</gene>
<dbReference type="SUPFAM" id="SSF58104">
    <property type="entry name" value="Methyl-accepting chemotaxis protein (MCP) signaling domain"/>
    <property type="match status" value="1"/>
</dbReference>
<dbReference type="AlphaFoldDB" id="A0A422QJZ0"/>